<evidence type="ECO:0000259" key="3">
    <source>
        <dbReference type="Pfam" id="PF13439"/>
    </source>
</evidence>
<dbReference type="Pfam" id="PF13439">
    <property type="entry name" value="Glyco_transf_4"/>
    <property type="match status" value="1"/>
</dbReference>
<dbReference type="SUPFAM" id="SSF53756">
    <property type="entry name" value="UDP-Glycosyltransferase/glycogen phosphorylase"/>
    <property type="match status" value="1"/>
</dbReference>
<dbReference type="Proteomes" id="UP001215078">
    <property type="component" value="Unassembled WGS sequence"/>
</dbReference>
<reference evidence="4" key="1">
    <citation type="submission" date="2022-10" db="EMBL/GenBank/DDBJ databases">
        <title>Human gut microbiome strain richness.</title>
        <authorList>
            <person name="Chen-Liaw A."/>
        </authorList>
    </citation>
    <scope>NUCLEOTIDE SEQUENCE</scope>
    <source>
        <strain evidence="4">RTP21484st1_H8_RTP21484_190118</strain>
    </source>
</reference>
<dbReference type="AlphaFoldDB" id="A0AAW6IM71"/>
<keyword evidence="1" id="KW-0808">Transferase</keyword>
<comment type="caution">
    <text evidence="4">The sequence shown here is derived from an EMBL/GenBank/DDBJ whole genome shotgun (WGS) entry which is preliminary data.</text>
</comment>
<dbReference type="PANTHER" id="PTHR46401">
    <property type="entry name" value="GLYCOSYLTRANSFERASE WBBK-RELATED"/>
    <property type="match status" value="1"/>
</dbReference>
<evidence type="ECO:0000256" key="1">
    <source>
        <dbReference type="ARBA" id="ARBA00022679"/>
    </source>
</evidence>
<dbReference type="PANTHER" id="PTHR46401:SF2">
    <property type="entry name" value="GLYCOSYLTRANSFERASE WBBK-RELATED"/>
    <property type="match status" value="1"/>
</dbReference>
<evidence type="ECO:0000259" key="2">
    <source>
        <dbReference type="Pfam" id="PF00534"/>
    </source>
</evidence>
<evidence type="ECO:0000313" key="5">
    <source>
        <dbReference type="Proteomes" id="UP001215078"/>
    </source>
</evidence>
<accession>A0AAW6IM71</accession>
<organism evidence="4 5">
    <name type="scientific">Bacteroides ovatus</name>
    <dbReference type="NCBI Taxonomy" id="28116"/>
    <lineage>
        <taxon>Bacteria</taxon>
        <taxon>Pseudomonadati</taxon>
        <taxon>Bacteroidota</taxon>
        <taxon>Bacteroidia</taxon>
        <taxon>Bacteroidales</taxon>
        <taxon>Bacteroidaceae</taxon>
        <taxon>Bacteroides</taxon>
    </lineage>
</organism>
<dbReference type="Pfam" id="PF00534">
    <property type="entry name" value="Glycos_transf_1"/>
    <property type="match status" value="1"/>
</dbReference>
<feature type="domain" description="Glycosyltransferase subfamily 4-like N-terminal" evidence="3">
    <location>
        <begin position="6"/>
        <end position="155"/>
    </location>
</feature>
<sequence length="348" mass="39686">MQSLTGVNRFAYELCRAWVQMGIPFILCCPSGSIKGCYDVSHFNIVVYGWGKSHVWEQLLLPLWFSRIKGEKVLVCFTGLGPLLIRKKIMTIHDLAFMANPDWYSRSYRLWYRLMTPLCAATSMKILTVSEFSKSEIVRRLSIDDRKISVIYNAVSSLFCVSDSSHRNAREVTGEKYILAVSSIDPRKNFSMLLKAFAQMDDKNIKLYIVGGQANIYSTSIKELCDNIPTDRIKWLGRITDCELKEYYMNSCCFIYPSLYEGFGIPPLEAMACGTPTIVSDIPPLREICSNASLYICPLDTEDIAKKIMLLVSDIKLREKLRIAGYNQYKKFAWKDSANAVYDLLCSL</sequence>
<proteinExistence type="predicted"/>
<dbReference type="CDD" id="cd03809">
    <property type="entry name" value="GT4_MtfB-like"/>
    <property type="match status" value="1"/>
</dbReference>
<feature type="domain" description="Glycosyl transferase family 1" evidence="2">
    <location>
        <begin position="166"/>
        <end position="327"/>
    </location>
</feature>
<evidence type="ECO:0000313" key="4">
    <source>
        <dbReference type="EMBL" id="MDC7959682.1"/>
    </source>
</evidence>
<gene>
    <name evidence="4" type="ORF">PQ628_15865</name>
</gene>
<dbReference type="GO" id="GO:0016757">
    <property type="term" value="F:glycosyltransferase activity"/>
    <property type="evidence" value="ECO:0007669"/>
    <property type="project" value="InterPro"/>
</dbReference>
<dbReference type="Gene3D" id="3.40.50.2000">
    <property type="entry name" value="Glycogen Phosphorylase B"/>
    <property type="match status" value="2"/>
</dbReference>
<dbReference type="EMBL" id="JAQQPO010000018">
    <property type="protein sequence ID" value="MDC7959682.1"/>
    <property type="molecule type" value="Genomic_DNA"/>
</dbReference>
<protein>
    <submittedName>
        <fullName evidence="4">Glycosyltransferase family 1 protein</fullName>
    </submittedName>
</protein>
<dbReference type="InterPro" id="IPR001296">
    <property type="entry name" value="Glyco_trans_1"/>
</dbReference>
<name>A0AAW6IM71_BACOV</name>
<dbReference type="GO" id="GO:0009103">
    <property type="term" value="P:lipopolysaccharide biosynthetic process"/>
    <property type="evidence" value="ECO:0007669"/>
    <property type="project" value="TreeGrafter"/>
</dbReference>
<dbReference type="InterPro" id="IPR028098">
    <property type="entry name" value="Glyco_trans_4-like_N"/>
</dbReference>